<feature type="signal peptide" evidence="1">
    <location>
        <begin position="1"/>
        <end position="19"/>
    </location>
</feature>
<comment type="caution">
    <text evidence="2">The sequence shown here is derived from an EMBL/GenBank/DDBJ whole genome shotgun (WGS) entry which is preliminary data.</text>
</comment>
<evidence type="ECO:0000256" key="1">
    <source>
        <dbReference type="SAM" id="SignalP"/>
    </source>
</evidence>
<gene>
    <name evidence="2" type="ORF">AWC38_SpisGene7503</name>
</gene>
<dbReference type="AlphaFoldDB" id="A0A2B4SEI3"/>
<accession>A0A2B4SEI3</accession>
<reference evidence="3" key="1">
    <citation type="journal article" date="2017" name="bioRxiv">
        <title>Comparative analysis of the genomes of Stylophora pistillata and Acropora digitifera provides evidence for extensive differences between species of corals.</title>
        <authorList>
            <person name="Voolstra C.R."/>
            <person name="Li Y."/>
            <person name="Liew Y.J."/>
            <person name="Baumgarten S."/>
            <person name="Zoccola D."/>
            <person name="Flot J.-F."/>
            <person name="Tambutte S."/>
            <person name="Allemand D."/>
            <person name="Aranda M."/>
        </authorList>
    </citation>
    <scope>NUCLEOTIDE SEQUENCE [LARGE SCALE GENOMIC DNA]</scope>
</reference>
<organism evidence="2 3">
    <name type="scientific">Stylophora pistillata</name>
    <name type="common">Smooth cauliflower coral</name>
    <dbReference type="NCBI Taxonomy" id="50429"/>
    <lineage>
        <taxon>Eukaryota</taxon>
        <taxon>Metazoa</taxon>
        <taxon>Cnidaria</taxon>
        <taxon>Anthozoa</taxon>
        <taxon>Hexacorallia</taxon>
        <taxon>Scleractinia</taxon>
        <taxon>Astrocoeniina</taxon>
        <taxon>Pocilloporidae</taxon>
        <taxon>Stylophora</taxon>
    </lineage>
</organism>
<sequence>MSLKVFGVLVFLFAMLGFSAEIKNCIHDPMECTTHKVQDVQDPSLQILLNEYRRNKLSRLDEILRKKRNRLNDAG</sequence>
<dbReference type="EMBL" id="LSMT01000095">
    <property type="protein sequence ID" value="PFX27786.1"/>
    <property type="molecule type" value="Genomic_DNA"/>
</dbReference>
<evidence type="ECO:0000313" key="2">
    <source>
        <dbReference type="EMBL" id="PFX27786.1"/>
    </source>
</evidence>
<proteinExistence type="predicted"/>
<feature type="chain" id="PRO_5012721881" evidence="1">
    <location>
        <begin position="20"/>
        <end position="75"/>
    </location>
</feature>
<protein>
    <submittedName>
        <fullName evidence="2">Uncharacterized protein</fullName>
    </submittedName>
</protein>
<keyword evidence="3" id="KW-1185">Reference proteome</keyword>
<dbReference type="Proteomes" id="UP000225706">
    <property type="component" value="Unassembled WGS sequence"/>
</dbReference>
<name>A0A2B4SEI3_STYPI</name>
<evidence type="ECO:0000313" key="3">
    <source>
        <dbReference type="Proteomes" id="UP000225706"/>
    </source>
</evidence>
<keyword evidence="1" id="KW-0732">Signal</keyword>